<gene>
    <name evidence="4" type="ORF">ACFSBK_02230</name>
</gene>
<accession>A0ABW4NJZ4</accession>
<organism evidence="4 5">
    <name type="scientific">Carnobacterium antarcticum</name>
    <dbReference type="NCBI Taxonomy" id="2126436"/>
    <lineage>
        <taxon>Bacteria</taxon>
        <taxon>Bacillati</taxon>
        <taxon>Bacillota</taxon>
        <taxon>Bacilli</taxon>
        <taxon>Lactobacillales</taxon>
        <taxon>Carnobacteriaceae</taxon>
        <taxon>Carnobacterium</taxon>
    </lineage>
</organism>
<proteinExistence type="predicted"/>
<dbReference type="Proteomes" id="UP001597285">
    <property type="component" value="Unassembled WGS sequence"/>
</dbReference>
<keyword evidence="1 2" id="KW-0238">DNA-binding</keyword>
<dbReference type="RefSeq" id="WP_058919089.1">
    <property type="nucleotide sequence ID" value="NZ_JBHSQC010000015.1"/>
</dbReference>
<dbReference type="InterPro" id="IPR001647">
    <property type="entry name" value="HTH_TetR"/>
</dbReference>
<dbReference type="InterPro" id="IPR009057">
    <property type="entry name" value="Homeodomain-like_sf"/>
</dbReference>
<evidence type="ECO:0000313" key="5">
    <source>
        <dbReference type="Proteomes" id="UP001597285"/>
    </source>
</evidence>
<dbReference type="InterPro" id="IPR050624">
    <property type="entry name" value="HTH-type_Tx_Regulator"/>
</dbReference>
<dbReference type="PROSITE" id="PS50977">
    <property type="entry name" value="HTH_TETR_2"/>
    <property type="match status" value="1"/>
</dbReference>
<dbReference type="PANTHER" id="PTHR43479">
    <property type="entry name" value="ACREF/ENVCD OPERON REPRESSOR-RELATED"/>
    <property type="match status" value="1"/>
</dbReference>
<dbReference type="PANTHER" id="PTHR43479:SF11">
    <property type="entry name" value="ACREF_ENVCD OPERON REPRESSOR-RELATED"/>
    <property type="match status" value="1"/>
</dbReference>
<evidence type="ECO:0000313" key="4">
    <source>
        <dbReference type="EMBL" id="MFD1798677.1"/>
    </source>
</evidence>
<dbReference type="PRINTS" id="PR00455">
    <property type="entry name" value="HTHTETR"/>
</dbReference>
<evidence type="ECO:0000259" key="3">
    <source>
        <dbReference type="PROSITE" id="PS50977"/>
    </source>
</evidence>
<dbReference type="InterPro" id="IPR023772">
    <property type="entry name" value="DNA-bd_HTH_TetR-type_CS"/>
</dbReference>
<dbReference type="Gene3D" id="1.10.357.10">
    <property type="entry name" value="Tetracycline Repressor, domain 2"/>
    <property type="match status" value="1"/>
</dbReference>
<feature type="DNA-binding region" description="H-T-H motif" evidence="2">
    <location>
        <begin position="42"/>
        <end position="61"/>
    </location>
</feature>
<evidence type="ECO:0000256" key="2">
    <source>
        <dbReference type="PROSITE-ProRule" id="PRU00335"/>
    </source>
</evidence>
<dbReference type="EMBL" id="JBHUFF010000008">
    <property type="protein sequence ID" value="MFD1798677.1"/>
    <property type="molecule type" value="Genomic_DNA"/>
</dbReference>
<dbReference type="SUPFAM" id="SSF46689">
    <property type="entry name" value="Homeodomain-like"/>
    <property type="match status" value="1"/>
</dbReference>
<dbReference type="Pfam" id="PF00440">
    <property type="entry name" value="TetR_N"/>
    <property type="match status" value="1"/>
</dbReference>
<sequence>MDSFIELFKQKVSNNKKMTLKQQQILNVSIDLFSQKGFANTSTSEIAKQANVAEGTIFKHFGNKENLLYATVIPLMMTDVLPEMIKKAEAEQPNLKELSFEDFIHYIVYDRLQVVDQHYKMTKIFFTELIYHDDMRKKMLALVPNNTLTSLFNILDHYKKNGQIEDWPNPVIFRFIMSSIMGYISEKDISPQTKSEDQFFKELIYLERFIIKGLQKNEN</sequence>
<dbReference type="PROSITE" id="PS01081">
    <property type="entry name" value="HTH_TETR_1"/>
    <property type="match status" value="1"/>
</dbReference>
<reference evidence="5" key="1">
    <citation type="journal article" date="2019" name="Int. J. Syst. Evol. Microbiol.">
        <title>The Global Catalogue of Microorganisms (GCM) 10K type strain sequencing project: providing services to taxonomists for standard genome sequencing and annotation.</title>
        <authorList>
            <consortium name="The Broad Institute Genomics Platform"/>
            <consortium name="The Broad Institute Genome Sequencing Center for Infectious Disease"/>
            <person name="Wu L."/>
            <person name="Ma J."/>
        </authorList>
    </citation>
    <scope>NUCLEOTIDE SEQUENCE [LARGE SCALE GENOMIC DNA]</scope>
    <source>
        <strain evidence="5">KCTC 42143</strain>
    </source>
</reference>
<keyword evidence="5" id="KW-1185">Reference proteome</keyword>
<evidence type="ECO:0000256" key="1">
    <source>
        <dbReference type="ARBA" id="ARBA00023125"/>
    </source>
</evidence>
<name>A0ABW4NJZ4_9LACT</name>
<feature type="domain" description="HTH tetR-type" evidence="3">
    <location>
        <begin position="19"/>
        <end position="79"/>
    </location>
</feature>
<comment type="caution">
    <text evidence="4">The sequence shown here is derived from an EMBL/GenBank/DDBJ whole genome shotgun (WGS) entry which is preliminary data.</text>
</comment>
<protein>
    <submittedName>
        <fullName evidence="4">TetR/AcrR family transcriptional regulator</fullName>
    </submittedName>
</protein>